<keyword evidence="1" id="KW-1133">Transmembrane helix</keyword>
<protein>
    <recommendedName>
        <fullName evidence="5">Integral membrane protein</fullName>
    </recommendedName>
</protein>
<name>A0ABS5TF57_9ACTN</name>
<keyword evidence="2" id="KW-0732">Signal</keyword>
<feature type="chain" id="PRO_5047408843" description="Integral membrane protein" evidence="2">
    <location>
        <begin position="30"/>
        <end position="207"/>
    </location>
</feature>
<feature type="signal peptide" evidence="2">
    <location>
        <begin position="1"/>
        <end position="29"/>
    </location>
</feature>
<feature type="transmembrane region" description="Helical" evidence="1">
    <location>
        <begin position="121"/>
        <end position="144"/>
    </location>
</feature>
<feature type="transmembrane region" description="Helical" evidence="1">
    <location>
        <begin position="39"/>
        <end position="55"/>
    </location>
</feature>
<keyword evidence="4" id="KW-1185">Reference proteome</keyword>
<evidence type="ECO:0000256" key="2">
    <source>
        <dbReference type="SAM" id="SignalP"/>
    </source>
</evidence>
<evidence type="ECO:0000256" key="1">
    <source>
        <dbReference type="SAM" id="Phobius"/>
    </source>
</evidence>
<dbReference type="Proteomes" id="UP001197247">
    <property type="component" value="Unassembled WGS sequence"/>
</dbReference>
<proteinExistence type="predicted"/>
<reference evidence="3 4" key="1">
    <citation type="submission" date="2021-05" db="EMBL/GenBank/DDBJ databases">
        <title>Kineosporia and Streptomyces sp. nov. two new marine actinobacteria isolated from Coral.</title>
        <authorList>
            <person name="Buangrab K."/>
            <person name="Sutthacheep M."/>
            <person name="Yeemin T."/>
            <person name="Harunari E."/>
            <person name="Igarashi Y."/>
            <person name="Kanchanasin P."/>
            <person name="Tanasupawat S."/>
            <person name="Phongsopitanun W."/>
        </authorList>
    </citation>
    <scope>NUCLEOTIDE SEQUENCE [LARGE SCALE GENOMIC DNA]</scope>
    <source>
        <strain evidence="3 4">J2-2</strain>
    </source>
</reference>
<evidence type="ECO:0008006" key="5">
    <source>
        <dbReference type="Google" id="ProtNLM"/>
    </source>
</evidence>
<comment type="caution">
    <text evidence="3">The sequence shown here is derived from an EMBL/GenBank/DDBJ whole genome shotgun (WGS) entry which is preliminary data.</text>
</comment>
<keyword evidence="1" id="KW-0812">Transmembrane</keyword>
<dbReference type="RefSeq" id="WP_214155995.1">
    <property type="nucleotide sequence ID" value="NZ_JAHBAY010000004.1"/>
</dbReference>
<evidence type="ECO:0000313" key="3">
    <source>
        <dbReference type="EMBL" id="MBT0769701.1"/>
    </source>
</evidence>
<feature type="transmembrane region" description="Helical" evidence="1">
    <location>
        <begin position="62"/>
        <end position="84"/>
    </location>
</feature>
<sequence>MSPGRGAIRLTRSALFALSAVGLAVAAHASGGERVSVPVAVACVPAVMLVVNLLAARRRGPVSLVLAMGATQAVLHVTLMAAVMSDGCRMAGRHLVTAAGHSSASVTGCDPAMAGHQAADMFTLSPVMLTAHAVAAALLALLLARGEAAVWALVGCLAHRLALPRLAVLPPAAGPLPVPAREALLPRSDVPRHAVRRRGPPAPALVF</sequence>
<gene>
    <name evidence="3" type="ORF">KIH74_12255</name>
</gene>
<accession>A0ABS5TF57</accession>
<dbReference type="EMBL" id="JAHBAY010000004">
    <property type="protein sequence ID" value="MBT0769701.1"/>
    <property type="molecule type" value="Genomic_DNA"/>
</dbReference>
<evidence type="ECO:0000313" key="4">
    <source>
        <dbReference type="Proteomes" id="UP001197247"/>
    </source>
</evidence>
<organism evidence="3 4">
    <name type="scientific">Kineosporia corallincola</name>
    <dbReference type="NCBI Taxonomy" id="2835133"/>
    <lineage>
        <taxon>Bacteria</taxon>
        <taxon>Bacillati</taxon>
        <taxon>Actinomycetota</taxon>
        <taxon>Actinomycetes</taxon>
        <taxon>Kineosporiales</taxon>
        <taxon>Kineosporiaceae</taxon>
        <taxon>Kineosporia</taxon>
    </lineage>
</organism>
<keyword evidence="1" id="KW-0472">Membrane</keyword>